<dbReference type="GO" id="GO:0016746">
    <property type="term" value="F:acyltransferase activity"/>
    <property type="evidence" value="ECO:0007669"/>
    <property type="project" value="InterPro"/>
</dbReference>
<proteinExistence type="predicted"/>
<organism evidence="3 4">
    <name type="scientific">Nematocida parisii (strain ERTm3)</name>
    <name type="common">Nematode killer fungus</name>
    <dbReference type="NCBI Taxonomy" id="935791"/>
    <lineage>
        <taxon>Eukaryota</taxon>
        <taxon>Fungi</taxon>
        <taxon>Fungi incertae sedis</taxon>
        <taxon>Microsporidia</taxon>
        <taxon>Nematocida</taxon>
    </lineage>
</organism>
<dbReference type="PANTHER" id="PTHR10983">
    <property type="entry name" value="1-ACYLGLYCEROL-3-PHOSPHATE ACYLTRANSFERASE-RELATED"/>
    <property type="match status" value="1"/>
</dbReference>
<dbReference type="STRING" id="935791.I3EK46"/>
<gene>
    <name evidence="3" type="ORF">NEQG_00363</name>
</gene>
<dbReference type="HOGENOM" id="CLU_041844_6_1_1"/>
<dbReference type="CDD" id="cd07990">
    <property type="entry name" value="LPLAT_LCLAT1-like"/>
    <property type="match status" value="1"/>
</dbReference>
<dbReference type="OrthoDB" id="189226at2759"/>
<keyword evidence="1" id="KW-0472">Membrane</keyword>
<dbReference type="SUPFAM" id="SSF69593">
    <property type="entry name" value="Glycerol-3-phosphate (1)-acyltransferase"/>
    <property type="match status" value="1"/>
</dbReference>
<reference evidence="3" key="1">
    <citation type="submission" date="2011-01" db="EMBL/GenBank/DDBJ databases">
        <title>The Genome Sequence of Nematocida parisii strain ERTm3.</title>
        <authorList>
            <consortium name="The Broad Institute Genome Sequencing Platform"/>
            <consortium name="The Broad Institute Genome Sequencing Center for Infectious Disease"/>
            <person name="Cuomo C."/>
            <person name="Troemel E."/>
            <person name="Young S.K."/>
            <person name="Zeng Q."/>
            <person name="Gargeya S."/>
            <person name="Fitzgerald M."/>
            <person name="Haas B."/>
            <person name="Abouelleil A."/>
            <person name="Alvarado L."/>
            <person name="Arachchi H.M."/>
            <person name="Berlin A."/>
            <person name="Chapman S.B."/>
            <person name="Gearin G."/>
            <person name="Goldberg J."/>
            <person name="Griggs A."/>
            <person name="Gujja S."/>
            <person name="Hansen M."/>
            <person name="Heiman D."/>
            <person name="Howarth C."/>
            <person name="Larimer J."/>
            <person name="Lui A."/>
            <person name="MacDonald P.J.P."/>
            <person name="McCowen C."/>
            <person name="Montmayeur A."/>
            <person name="Murphy C."/>
            <person name="Neiman D."/>
            <person name="Pearson M."/>
            <person name="Priest M."/>
            <person name="Roberts A."/>
            <person name="Saif S."/>
            <person name="Shea T."/>
            <person name="Sisk P."/>
            <person name="Stolte C."/>
            <person name="Sykes S."/>
            <person name="Wortman J."/>
            <person name="Nusbaum C."/>
            <person name="Birren B."/>
        </authorList>
    </citation>
    <scope>NUCLEOTIDE SEQUENCE</scope>
    <source>
        <strain evidence="3">ERTm3</strain>
    </source>
</reference>
<dbReference type="AlphaFoldDB" id="I3EK46"/>
<evidence type="ECO:0000259" key="2">
    <source>
        <dbReference type="SMART" id="SM00563"/>
    </source>
</evidence>
<feature type="domain" description="Phospholipid/glycerol acyltransferase" evidence="2">
    <location>
        <begin position="91"/>
        <end position="208"/>
    </location>
</feature>
<dbReference type="OMA" id="HRSTVDW"/>
<dbReference type="EMBL" id="GL870876">
    <property type="protein sequence ID" value="EIJ89593.1"/>
    <property type="molecule type" value="Genomic_DNA"/>
</dbReference>
<dbReference type="VEuPathDB" id="MicrosporidiaDB:NEQG_00363"/>
<keyword evidence="1" id="KW-1133">Transmembrane helix</keyword>
<keyword evidence="1" id="KW-0812">Transmembrane</keyword>
<sequence length="290" mass="33215">MEVHGYLYTAYKSVLSLYLIFLLGVLLIIQLVTFPIAIINKRPIVHIMNLYNRHMAGVCLFLIKIGNRNSIQMIYTNPALLNELNNKSSSILIISNHICAFDGAILTILSNQLGKDSRFVGKSALRWIPIIGWGMYLSDYLFVKRVWKKDCERIKKWCKHQKNGVSLVIYPEGSRYTEKKQKKSADFSISKSLPVLQNVLYPRTKGYNLCVNILPNPPFTTILNVTMVYLVNGKRQNPPSYIKCVTQRLPGVFKVIIEAERITEGIKKAEYVVDKFKEKDALINQYTSGY</sequence>
<dbReference type="InterPro" id="IPR002123">
    <property type="entry name" value="Plipid/glycerol_acylTrfase"/>
</dbReference>
<dbReference type="PANTHER" id="PTHR10983:SF16">
    <property type="entry name" value="LYSOCARDIOLIPIN ACYLTRANSFERASE 1"/>
    <property type="match status" value="1"/>
</dbReference>
<evidence type="ECO:0000313" key="4">
    <source>
        <dbReference type="Proteomes" id="UP000002872"/>
    </source>
</evidence>
<name>I3EK46_NEMP3</name>
<feature type="transmembrane region" description="Helical" evidence="1">
    <location>
        <begin position="15"/>
        <end position="39"/>
    </location>
</feature>
<keyword evidence="4" id="KW-1185">Reference proteome</keyword>
<accession>I3EK46</accession>
<dbReference type="SMART" id="SM00563">
    <property type="entry name" value="PlsC"/>
    <property type="match status" value="1"/>
</dbReference>
<evidence type="ECO:0000256" key="1">
    <source>
        <dbReference type="SAM" id="Phobius"/>
    </source>
</evidence>
<protein>
    <recommendedName>
        <fullName evidence="2">Phospholipid/glycerol acyltransferase domain-containing protein</fullName>
    </recommendedName>
</protein>
<dbReference type="InParanoid" id="I3EK46"/>
<dbReference type="GO" id="GO:0012505">
    <property type="term" value="C:endomembrane system"/>
    <property type="evidence" value="ECO:0007669"/>
    <property type="project" value="TreeGrafter"/>
</dbReference>
<evidence type="ECO:0000313" key="3">
    <source>
        <dbReference type="EMBL" id="EIJ89593.1"/>
    </source>
</evidence>
<dbReference type="Pfam" id="PF01553">
    <property type="entry name" value="Acyltransferase"/>
    <property type="match status" value="1"/>
</dbReference>
<dbReference type="Proteomes" id="UP000002872">
    <property type="component" value="Unassembled WGS sequence"/>
</dbReference>